<protein>
    <submittedName>
        <fullName evidence="1">Malonate decarboxylase subunit delta</fullName>
    </submittedName>
</protein>
<dbReference type="EMBL" id="LR590463">
    <property type="protein sequence ID" value="VTP66787.1"/>
    <property type="molecule type" value="Genomic_DNA"/>
</dbReference>
<accession>A0A4U9HR13</accession>
<organism evidence="1 2">
    <name type="scientific">Serratia rubidaea</name>
    <name type="common">Serratia marinorubra</name>
    <dbReference type="NCBI Taxonomy" id="61652"/>
    <lineage>
        <taxon>Bacteria</taxon>
        <taxon>Pseudomonadati</taxon>
        <taxon>Pseudomonadota</taxon>
        <taxon>Gammaproteobacteria</taxon>
        <taxon>Enterobacterales</taxon>
        <taxon>Yersiniaceae</taxon>
        <taxon>Serratia</taxon>
    </lineage>
</organism>
<gene>
    <name evidence="1" type="primary">mdcC</name>
    <name evidence="1" type="ORF">NCTC12971_04777</name>
</gene>
<evidence type="ECO:0000313" key="2">
    <source>
        <dbReference type="Proteomes" id="UP000307968"/>
    </source>
</evidence>
<name>A0A4U9HR13_SERRU</name>
<proteinExistence type="predicted"/>
<dbReference type="Proteomes" id="UP000307968">
    <property type="component" value="Chromosome"/>
</dbReference>
<evidence type="ECO:0000313" key="1">
    <source>
        <dbReference type="EMBL" id="VTP66787.1"/>
    </source>
</evidence>
<reference evidence="1 2" key="1">
    <citation type="submission" date="2019-05" db="EMBL/GenBank/DDBJ databases">
        <authorList>
            <consortium name="Pathogen Informatics"/>
        </authorList>
    </citation>
    <scope>NUCLEOTIDE SEQUENCE [LARGE SCALE GENOMIC DNA]</scope>
    <source>
        <strain evidence="1 2">NCTC12971</strain>
    </source>
</reference>
<dbReference type="AlphaFoldDB" id="A0A4U9HR13"/>
<sequence>MEHIELSYPATERVVGQRLAGVVGSGDMESAV</sequence>